<name>A0ABR4AK02_9LECA</name>
<keyword evidence="2" id="KW-1185">Reference proteome</keyword>
<dbReference type="EMBL" id="JBEFKJ010000004">
    <property type="protein sequence ID" value="KAL2046108.1"/>
    <property type="molecule type" value="Genomic_DNA"/>
</dbReference>
<dbReference type="Proteomes" id="UP001590950">
    <property type="component" value="Unassembled WGS sequence"/>
</dbReference>
<accession>A0ABR4AK02</accession>
<organism evidence="1 2">
    <name type="scientific">Stereocaulon virgatum</name>
    <dbReference type="NCBI Taxonomy" id="373712"/>
    <lineage>
        <taxon>Eukaryota</taxon>
        <taxon>Fungi</taxon>
        <taxon>Dikarya</taxon>
        <taxon>Ascomycota</taxon>
        <taxon>Pezizomycotina</taxon>
        <taxon>Lecanoromycetes</taxon>
        <taxon>OSLEUM clade</taxon>
        <taxon>Lecanoromycetidae</taxon>
        <taxon>Lecanorales</taxon>
        <taxon>Lecanorineae</taxon>
        <taxon>Stereocaulaceae</taxon>
        <taxon>Stereocaulon</taxon>
    </lineage>
</organism>
<sequence length="141" mass="15638">MADTETINSLISYNLKGIDVSAVENAGKSAKDNLDEQEEDSENPDFKSGFQQLLENIKSSQNKNLEISANAPLTESFTLASQIAALEITKDRTFMRLTPLSTSGDDEHYQNSLLDENLGHDPPVFYDALEEIDHGLPFLFV</sequence>
<reference evidence="1 2" key="1">
    <citation type="submission" date="2024-09" db="EMBL/GenBank/DDBJ databases">
        <title>Rethinking Asexuality: The Enigmatic Case of Functional Sexual Genes in Lepraria (Stereocaulaceae).</title>
        <authorList>
            <person name="Doellman M."/>
            <person name="Sun Y."/>
            <person name="Barcenas-Pena A."/>
            <person name="Lumbsch H.T."/>
            <person name="Grewe F."/>
        </authorList>
    </citation>
    <scope>NUCLEOTIDE SEQUENCE [LARGE SCALE GENOMIC DNA]</scope>
    <source>
        <strain evidence="1 2">Mercado 3170</strain>
    </source>
</reference>
<comment type="caution">
    <text evidence="1">The sequence shown here is derived from an EMBL/GenBank/DDBJ whole genome shotgun (WGS) entry which is preliminary data.</text>
</comment>
<evidence type="ECO:0000313" key="1">
    <source>
        <dbReference type="EMBL" id="KAL2046108.1"/>
    </source>
</evidence>
<evidence type="ECO:0000313" key="2">
    <source>
        <dbReference type="Proteomes" id="UP001590950"/>
    </source>
</evidence>
<gene>
    <name evidence="1" type="ORF">N7G274_001555</name>
</gene>
<protein>
    <submittedName>
        <fullName evidence="1">Uncharacterized protein</fullName>
    </submittedName>
</protein>
<proteinExistence type="predicted"/>